<keyword evidence="8" id="KW-1185">Reference proteome</keyword>
<organism evidence="8">
    <name type="scientific">Aureococcus anophagefferens</name>
    <name type="common">Harmful bloom alga</name>
    <dbReference type="NCBI Taxonomy" id="44056"/>
    <lineage>
        <taxon>Eukaryota</taxon>
        <taxon>Sar</taxon>
        <taxon>Stramenopiles</taxon>
        <taxon>Ochrophyta</taxon>
        <taxon>Pelagophyceae</taxon>
        <taxon>Pelagomonadales</taxon>
        <taxon>Pelagomonadaceae</taxon>
        <taxon>Aureococcus</taxon>
    </lineage>
</organism>
<keyword evidence="5" id="KW-0411">Iron-sulfur</keyword>
<keyword evidence="2" id="KW-0547">Nucleotide-binding</keyword>
<evidence type="ECO:0000256" key="1">
    <source>
        <dbReference type="ARBA" id="ARBA00022723"/>
    </source>
</evidence>
<dbReference type="InterPro" id="IPR044304">
    <property type="entry name" value="NUBPL-like"/>
</dbReference>
<dbReference type="GO" id="GO:0140663">
    <property type="term" value="F:ATP-dependent FeS chaperone activity"/>
    <property type="evidence" value="ECO:0007669"/>
    <property type="project" value="InterPro"/>
</dbReference>
<sequence length="202" mass="20910">ARIGRIVAVTSCKGGVGKSTVSFELAKRLAARGLRVGVFDADVYGPSLPTQVPDDVSARGVAASADGWTMEPAAHDSLALMSFGWLGRLMGESDDGEVIDPRGAGTAGELSVQLLHTTAWGDLDYLVVDTPPGTGEIPRALAARARFSGAVVVTTPSPLAIADVVRGVAMLAKFDVPILGVVENMATFTSDCGKVYHPFGRG</sequence>
<dbReference type="PANTHER" id="PTHR42961">
    <property type="entry name" value="IRON-SULFUR PROTEIN NUBPL"/>
    <property type="match status" value="1"/>
</dbReference>
<dbReference type="eggNOG" id="KOG3022">
    <property type="taxonomic scope" value="Eukaryota"/>
</dbReference>
<evidence type="ECO:0000313" key="8">
    <source>
        <dbReference type="Proteomes" id="UP000002729"/>
    </source>
</evidence>
<evidence type="ECO:0000313" key="7">
    <source>
        <dbReference type="EMBL" id="EGB05289.1"/>
    </source>
</evidence>
<protein>
    <recommendedName>
        <fullName evidence="9">AAA domain-containing protein</fullName>
    </recommendedName>
</protein>
<keyword evidence="1" id="KW-0479">Metal-binding</keyword>
<dbReference type="OMA" id="FEPKEFP"/>
<dbReference type="InterPro" id="IPR027417">
    <property type="entry name" value="P-loop_NTPase"/>
</dbReference>
<dbReference type="RefSeq" id="XP_009039902.1">
    <property type="nucleotide sequence ID" value="XM_009041654.1"/>
</dbReference>
<dbReference type="SUPFAM" id="SSF52540">
    <property type="entry name" value="P-loop containing nucleoside triphosphate hydrolases"/>
    <property type="match status" value="1"/>
</dbReference>
<dbReference type="Gene3D" id="3.40.50.300">
    <property type="entry name" value="P-loop containing nucleotide triphosphate hydrolases"/>
    <property type="match status" value="1"/>
</dbReference>
<keyword evidence="4" id="KW-0408">Iron</keyword>
<keyword evidence="3" id="KW-0067">ATP-binding</keyword>
<dbReference type="PANTHER" id="PTHR42961:SF2">
    <property type="entry name" value="IRON-SULFUR PROTEIN NUBPL"/>
    <property type="match status" value="1"/>
</dbReference>
<dbReference type="GO" id="GO:0046872">
    <property type="term" value="F:metal ion binding"/>
    <property type="evidence" value="ECO:0007669"/>
    <property type="project" value="UniProtKB-KW"/>
</dbReference>
<evidence type="ECO:0008006" key="9">
    <source>
        <dbReference type="Google" id="ProtNLM"/>
    </source>
</evidence>
<evidence type="ECO:0000256" key="5">
    <source>
        <dbReference type="ARBA" id="ARBA00023014"/>
    </source>
</evidence>
<dbReference type="CDD" id="cd02037">
    <property type="entry name" value="Mrp_NBP35"/>
    <property type="match status" value="1"/>
</dbReference>
<proteinExistence type="inferred from homology"/>
<gene>
    <name evidence="7" type="ORF">AURANDRAFT_5053</name>
</gene>
<dbReference type="Pfam" id="PF10609">
    <property type="entry name" value="ParA"/>
    <property type="match status" value="1"/>
</dbReference>
<dbReference type="GO" id="GO:0051539">
    <property type="term" value="F:4 iron, 4 sulfur cluster binding"/>
    <property type="evidence" value="ECO:0007669"/>
    <property type="project" value="TreeGrafter"/>
</dbReference>
<dbReference type="InParanoid" id="F0YHT2"/>
<evidence type="ECO:0000256" key="6">
    <source>
        <dbReference type="ARBA" id="ARBA00024036"/>
    </source>
</evidence>
<feature type="non-terminal residue" evidence="7">
    <location>
        <position position="202"/>
    </location>
</feature>
<feature type="non-terminal residue" evidence="7">
    <location>
        <position position="1"/>
    </location>
</feature>
<dbReference type="EMBL" id="GL833142">
    <property type="protein sequence ID" value="EGB05289.1"/>
    <property type="molecule type" value="Genomic_DNA"/>
</dbReference>
<evidence type="ECO:0000256" key="2">
    <source>
        <dbReference type="ARBA" id="ARBA00022741"/>
    </source>
</evidence>
<accession>F0YHT2</accession>
<dbReference type="InterPro" id="IPR019591">
    <property type="entry name" value="Mrp/NBP35_ATP-bd"/>
</dbReference>
<comment type="similarity">
    <text evidence="6">Belongs to the Mrp/NBP35 ATP-binding proteins family.</text>
</comment>
<dbReference type="Proteomes" id="UP000002729">
    <property type="component" value="Unassembled WGS sequence"/>
</dbReference>
<evidence type="ECO:0000256" key="4">
    <source>
        <dbReference type="ARBA" id="ARBA00023004"/>
    </source>
</evidence>
<dbReference type="GeneID" id="20222104"/>
<dbReference type="KEGG" id="aaf:AURANDRAFT_5053"/>
<dbReference type="AlphaFoldDB" id="F0YHT2"/>
<dbReference type="InterPro" id="IPR033756">
    <property type="entry name" value="YlxH/NBP35"/>
</dbReference>
<dbReference type="GO" id="GO:0016226">
    <property type="term" value="P:iron-sulfur cluster assembly"/>
    <property type="evidence" value="ECO:0007669"/>
    <property type="project" value="InterPro"/>
</dbReference>
<name>F0YHT2_AURAN</name>
<dbReference type="OrthoDB" id="1741334at2759"/>
<evidence type="ECO:0000256" key="3">
    <source>
        <dbReference type="ARBA" id="ARBA00022840"/>
    </source>
</evidence>
<reference evidence="7 8" key="1">
    <citation type="journal article" date="2011" name="Proc. Natl. Acad. Sci. U.S.A.">
        <title>Niche of harmful alga Aureococcus anophagefferens revealed through ecogenomics.</title>
        <authorList>
            <person name="Gobler C.J."/>
            <person name="Berry D.L."/>
            <person name="Dyhrman S.T."/>
            <person name="Wilhelm S.W."/>
            <person name="Salamov A."/>
            <person name="Lobanov A.V."/>
            <person name="Zhang Y."/>
            <person name="Collier J.L."/>
            <person name="Wurch L.L."/>
            <person name="Kustka A.B."/>
            <person name="Dill B.D."/>
            <person name="Shah M."/>
            <person name="VerBerkmoes N.C."/>
            <person name="Kuo A."/>
            <person name="Terry A."/>
            <person name="Pangilinan J."/>
            <person name="Lindquist E.A."/>
            <person name="Lucas S."/>
            <person name="Paulsen I.T."/>
            <person name="Hattenrath-Lehmann T.K."/>
            <person name="Talmage S.C."/>
            <person name="Walker E.A."/>
            <person name="Koch F."/>
            <person name="Burson A.M."/>
            <person name="Marcoval M.A."/>
            <person name="Tang Y.Z."/>
            <person name="Lecleir G.R."/>
            <person name="Coyne K.J."/>
            <person name="Berg G.M."/>
            <person name="Bertrand E.M."/>
            <person name="Saito M.A."/>
            <person name="Gladyshev V.N."/>
            <person name="Grigoriev I.V."/>
        </authorList>
    </citation>
    <scope>NUCLEOTIDE SEQUENCE [LARGE SCALE GENOMIC DNA]</scope>
    <source>
        <strain evidence="8">CCMP 1984</strain>
    </source>
</reference>
<dbReference type="GO" id="GO:0005524">
    <property type="term" value="F:ATP binding"/>
    <property type="evidence" value="ECO:0007669"/>
    <property type="project" value="UniProtKB-KW"/>
</dbReference>